<dbReference type="Pfam" id="PF02397">
    <property type="entry name" value="Bac_transf"/>
    <property type="match status" value="1"/>
</dbReference>
<dbReference type="PANTHER" id="PTHR30576">
    <property type="entry name" value="COLANIC BIOSYNTHESIS UDP-GLUCOSE LIPID CARRIER TRANSFERASE"/>
    <property type="match status" value="1"/>
</dbReference>
<reference evidence="11 12" key="1">
    <citation type="journal article" date="2019" name="Int. J. Syst. Evol. Microbiol.">
        <title>The Global Catalogue of Microorganisms (GCM) 10K type strain sequencing project: providing services to taxonomists for standard genome sequencing and annotation.</title>
        <authorList>
            <consortium name="The Broad Institute Genomics Platform"/>
            <consortium name="The Broad Institute Genome Sequencing Center for Infectious Disease"/>
            <person name="Wu L."/>
            <person name="Ma J."/>
        </authorList>
    </citation>
    <scope>NUCLEOTIDE SEQUENCE [LARGE SCALE GENOMIC DNA]</scope>
    <source>
        <strain evidence="11 12">JCM 16034</strain>
    </source>
</reference>
<dbReference type="EMBL" id="BAAAQW010000003">
    <property type="protein sequence ID" value="GAA2198617.1"/>
    <property type="molecule type" value="Genomic_DNA"/>
</dbReference>
<feature type="transmembrane region" description="Helical" evidence="9">
    <location>
        <begin position="302"/>
        <end position="325"/>
    </location>
</feature>
<accession>A0ABN3BP05</accession>
<evidence type="ECO:0000256" key="4">
    <source>
        <dbReference type="ARBA" id="ARBA00022692"/>
    </source>
</evidence>
<comment type="caution">
    <text evidence="11">The sequence shown here is derived from an EMBL/GenBank/DDBJ whole genome shotgun (WGS) entry which is preliminary data.</text>
</comment>
<evidence type="ECO:0000256" key="2">
    <source>
        <dbReference type="ARBA" id="ARBA00006464"/>
    </source>
</evidence>
<dbReference type="NCBIfam" id="TIGR03025">
    <property type="entry name" value="EPS_sugtrans"/>
    <property type="match status" value="1"/>
</dbReference>
<dbReference type="GO" id="GO:0016740">
    <property type="term" value="F:transferase activity"/>
    <property type="evidence" value="ECO:0007669"/>
    <property type="project" value="UniProtKB-KW"/>
</dbReference>
<feature type="coiled-coil region" evidence="7">
    <location>
        <begin position="347"/>
        <end position="374"/>
    </location>
</feature>
<protein>
    <submittedName>
        <fullName evidence="11">Sugar transferase</fullName>
    </submittedName>
</protein>
<dbReference type="Pfam" id="PF13727">
    <property type="entry name" value="CoA_binding_3"/>
    <property type="match status" value="1"/>
</dbReference>
<feature type="domain" description="Bacterial sugar transferase" evidence="10">
    <location>
        <begin position="297"/>
        <end position="484"/>
    </location>
</feature>
<evidence type="ECO:0000313" key="11">
    <source>
        <dbReference type="EMBL" id="GAA2198617.1"/>
    </source>
</evidence>
<evidence type="ECO:0000256" key="8">
    <source>
        <dbReference type="SAM" id="MobiDB-lite"/>
    </source>
</evidence>
<evidence type="ECO:0000259" key="10">
    <source>
        <dbReference type="Pfam" id="PF02397"/>
    </source>
</evidence>
<comment type="similarity">
    <text evidence="2">Belongs to the bacterial sugar transferase family.</text>
</comment>
<evidence type="ECO:0000256" key="9">
    <source>
        <dbReference type="SAM" id="Phobius"/>
    </source>
</evidence>
<feature type="region of interest" description="Disordered" evidence="8">
    <location>
        <begin position="1"/>
        <end position="20"/>
    </location>
</feature>
<keyword evidence="7" id="KW-0175">Coiled coil</keyword>
<dbReference type="RefSeq" id="WP_344298755.1">
    <property type="nucleotide sequence ID" value="NZ_BAAAQW010000003.1"/>
</dbReference>
<name>A0ABN3BP05_9MICC</name>
<keyword evidence="3 11" id="KW-0808">Transferase</keyword>
<evidence type="ECO:0000313" key="12">
    <source>
        <dbReference type="Proteomes" id="UP001500432"/>
    </source>
</evidence>
<dbReference type="InterPro" id="IPR003362">
    <property type="entry name" value="Bact_transf"/>
</dbReference>
<gene>
    <name evidence="11" type="ORF">GCM10009849_11990</name>
</gene>
<dbReference type="InterPro" id="IPR017475">
    <property type="entry name" value="EPS_sugar_tfrase"/>
</dbReference>
<evidence type="ECO:0000256" key="1">
    <source>
        <dbReference type="ARBA" id="ARBA00004141"/>
    </source>
</evidence>
<keyword evidence="5 9" id="KW-1133">Transmembrane helix</keyword>
<dbReference type="Proteomes" id="UP001500432">
    <property type="component" value="Unassembled WGS sequence"/>
</dbReference>
<evidence type="ECO:0000256" key="3">
    <source>
        <dbReference type="ARBA" id="ARBA00022679"/>
    </source>
</evidence>
<keyword evidence="6 9" id="KW-0472">Membrane</keyword>
<dbReference type="PANTHER" id="PTHR30576:SF10">
    <property type="entry name" value="SLL5057 PROTEIN"/>
    <property type="match status" value="1"/>
</dbReference>
<feature type="transmembrane region" description="Helical" evidence="9">
    <location>
        <begin position="124"/>
        <end position="144"/>
    </location>
</feature>
<sequence>MSLPQTLHSAAQRRASEASKHRRRLQLTDLGCVIWSATGAQLVRFGTVNDSLVGSSHEWHAPYWLVTIVLAALWWVVLGAWGTRETSILGYGPEEYKRVVTASLWLFGAIAIVSYVFQLDTARGYVAVALPLGIVTLLGARWVMRAVLVSARSNGKHLRRVLVVGSPAAAAHTGRQLSEHLEAGYLPIAAYLPGYPGAELRTPVRELPVLGYAEDLDSIVSIVERTGVDAVAISGAALPPQVLRQLGWQLAARDVGMIVAPALTDIAGPRIRTQPVAGLPLIHVTTPKLTGGKRVLKRSVDIVASLAILAVLSIPMLLVALAIFIDDPGPVIFRQTRIGRAGKPFQMLKFRSMVVDAEARLKELQRDNEGAGLLFKMKHDPRITRLGRFLRRYSVDELPQLINVLRGEMSLVGPRPPLPSEVAGYDDFAHRRLLVKPGVTGLWQVSGRSDLSWEDSIRLDLYYVENWSLTQDFMIVLRTLRAVVGKSGAY</sequence>
<evidence type="ECO:0000256" key="7">
    <source>
        <dbReference type="SAM" id="Coils"/>
    </source>
</evidence>
<keyword evidence="4 9" id="KW-0812">Transmembrane</keyword>
<keyword evidence="12" id="KW-1185">Reference proteome</keyword>
<feature type="transmembrane region" description="Helical" evidence="9">
    <location>
        <begin position="61"/>
        <end position="78"/>
    </location>
</feature>
<comment type="subcellular location">
    <subcellularLocation>
        <location evidence="1">Membrane</location>
        <topology evidence="1">Multi-pass membrane protein</topology>
    </subcellularLocation>
</comment>
<feature type="transmembrane region" description="Helical" evidence="9">
    <location>
        <begin position="99"/>
        <end position="118"/>
    </location>
</feature>
<evidence type="ECO:0000256" key="6">
    <source>
        <dbReference type="ARBA" id="ARBA00023136"/>
    </source>
</evidence>
<evidence type="ECO:0000256" key="5">
    <source>
        <dbReference type="ARBA" id="ARBA00022989"/>
    </source>
</evidence>
<organism evidence="11 12">
    <name type="scientific">Sinomonas flava</name>
    <dbReference type="NCBI Taxonomy" id="496857"/>
    <lineage>
        <taxon>Bacteria</taxon>
        <taxon>Bacillati</taxon>
        <taxon>Actinomycetota</taxon>
        <taxon>Actinomycetes</taxon>
        <taxon>Micrococcales</taxon>
        <taxon>Micrococcaceae</taxon>
        <taxon>Sinomonas</taxon>
    </lineage>
</organism>
<proteinExistence type="inferred from homology"/>